<keyword evidence="2" id="KW-0067">ATP-binding</keyword>
<dbReference type="AlphaFoldDB" id="A0A545TCA9"/>
<gene>
    <name evidence="4" type="ORF">FLL45_07785</name>
</gene>
<dbReference type="Proteomes" id="UP000317839">
    <property type="component" value="Unassembled WGS sequence"/>
</dbReference>
<keyword evidence="1" id="KW-0547">Nucleotide-binding</keyword>
<organism evidence="4 5">
    <name type="scientific">Aliikangiella marina</name>
    <dbReference type="NCBI Taxonomy" id="1712262"/>
    <lineage>
        <taxon>Bacteria</taxon>
        <taxon>Pseudomonadati</taxon>
        <taxon>Pseudomonadota</taxon>
        <taxon>Gammaproteobacteria</taxon>
        <taxon>Oceanospirillales</taxon>
        <taxon>Pleioneaceae</taxon>
        <taxon>Aliikangiella</taxon>
    </lineage>
</organism>
<evidence type="ECO:0000256" key="2">
    <source>
        <dbReference type="ARBA" id="ARBA00022840"/>
    </source>
</evidence>
<dbReference type="Pfam" id="PF01636">
    <property type="entry name" value="APH"/>
    <property type="match status" value="1"/>
</dbReference>
<evidence type="ECO:0000256" key="1">
    <source>
        <dbReference type="ARBA" id="ARBA00022741"/>
    </source>
</evidence>
<dbReference type="GO" id="GO:0005524">
    <property type="term" value="F:ATP binding"/>
    <property type="evidence" value="ECO:0007669"/>
    <property type="project" value="UniProtKB-KW"/>
</dbReference>
<dbReference type="SUPFAM" id="SSF56112">
    <property type="entry name" value="Protein kinase-like (PK-like)"/>
    <property type="match status" value="1"/>
</dbReference>
<reference evidence="4 5" key="1">
    <citation type="submission" date="2019-06" db="EMBL/GenBank/DDBJ databases">
        <title>Draft genome of Aliikangiella marina GYP-15.</title>
        <authorList>
            <person name="Wang G."/>
        </authorList>
    </citation>
    <scope>NUCLEOTIDE SEQUENCE [LARGE SCALE GENOMIC DNA]</scope>
    <source>
        <strain evidence="4 5">GYP-15</strain>
    </source>
</reference>
<dbReference type="InterPro" id="IPR002575">
    <property type="entry name" value="Aminoglycoside_PTrfase"/>
</dbReference>
<dbReference type="PANTHER" id="PTHR33540:SF1">
    <property type="entry name" value="N-ACETYLMURAMATE_N-ACETYLGLUCOSAMINE KINASE"/>
    <property type="match status" value="1"/>
</dbReference>
<dbReference type="EMBL" id="VIKR01000002">
    <property type="protein sequence ID" value="TQV74852.1"/>
    <property type="molecule type" value="Genomic_DNA"/>
</dbReference>
<accession>A0A545TCA9</accession>
<dbReference type="GO" id="GO:0016740">
    <property type="term" value="F:transferase activity"/>
    <property type="evidence" value="ECO:0007669"/>
    <property type="project" value="UniProtKB-KW"/>
</dbReference>
<evidence type="ECO:0000259" key="3">
    <source>
        <dbReference type="Pfam" id="PF01636"/>
    </source>
</evidence>
<keyword evidence="4" id="KW-0808">Transferase</keyword>
<keyword evidence="5" id="KW-1185">Reference proteome</keyword>
<dbReference type="OrthoDB" id="9809275at2"/>
<name>A0A545TCA9_9GAMM</name>
<dbReference type="PANTHER" id="PTHR33540">
    <property type="entry name" value="TRNA THREONYLCARBAMOYLADENOSINE BIOSYNTHESIS PROTEIN TSAE"/>
    <property type="match status" value="1"/>
</dbReference>
<dbReference type="Gene3D" id="3.90.1200.10">
    <property type="match status" value="1"/>
</dbReference>
<dbReference type="RefSeq" id="WP_142941470.1">
    <property type="nucleotide sequence ID" value="NZ_VIKR01000002.1"/>
</dbReference>
<evidence type="ECO:0000313" key="5">
    <source>
        <dbReference type="Proteomes" id="UP000317839"/>
    </source>
</evidence>
<evidence type="ECO:0000313" key="4">
    <source>
        <dbReference type="EMBL" id="TQV74852.1"/>
    </source>
</evidence>
<protein>
    <submittedName>
        <fullName evidence="4">Phosphotransferase</fullName>
    </submittedName>
</protein>
<feature type="domain" description="Aminoglycoside phosphotransferase" evidence="3">
    <location>
        <begin position="43"/>
        <end position="265"/>
    </location>
</feature>
<comment type="caution">
    <text evidence="4">The sequence shown here is derived from an EMBL/GenBank/DDBJ whole genome shotgun (WGS) entry which is preliminary data.</text>
</comment>
<sequence length="356" mass="41254">MGPASQPDTTSSLKANTEQIRQQRRDNLSQWIGSVLNTNAPELTVVSGDASFRRYFRFKHQGATYIAVDAPPDKENNLAFWQIGSLLASQKIKVPEFKHIDLEHGFIILSDLGDQLLLPRLTESNVDSFYRKAIDIIIQLQIIPVEKIADLPAYDEQKLAFELSLFETWFVNKHLGIQLTDSQQTIIDKLCKQLIERATKQNQRLTHRDFHSRNLMLTQSDELAVIDFQDAVIGPVSYDLVSLLKDCYISWPRNKVIHWLESYYQIASQQTVACKPLMESSFDAFTQDFDWMGLQRHLKVLGIFCRLNYRDNKPQYLKDLRLTYDYVKQVTSHYQELKDFDELLEQLIGPAFETSQ</sequence>
<dbReference type="Gene3D" id="3.30.200.20">
    <property type="entry name" value="Phosphorylase Kinase, domain 1"/>
    <property type="match status" value="1"/>
</dbReference>
<dbReference type="InterPro" id="IPR011009">
    <property type="entry name" value="Kinase-like_dom_sf"/>
</dbReference>
<proteinExistence type="predicted"/>